<reference evidence="2 3" key="1">
    <citation type="submission" date="2016-08" db="EMBL/GenBank/DDBJ databases">
        <title>Genomes of anaerobic fungi encode conserved fungal cellulosomes for biomass hydrolysis.</title>
        <authorList>
            <consortium name="DOE Joint Genome Institute"/>
            <person name="Haitjema C.H."/>
            <person name="Gilmore S.P."/>
            <person name="Henske J.K."/>
            <person name="Solomon K.V."/>
            <person name="De Groot R."/>
            <person name="Kuo A."/>
            <person name="Mondo S.J."/>
            <person name="Salamov A.A."/>
            <person name="Labutti K."/>
            <person name="Zhao Z."/>
            <person name="Chiniquy J."/>
            <person name="Barry K."/>
            <person name="Brewer H.M."/>
            <person name="Purvine S.O."/>
            <person name="Wright A.T."/>
            <person name="Boxma B."/>
            <person name="Van Alen T."/>
            <person name="Hackstein J.H."/>
            <person name="Baker S.E."/>
            <person name="Grigoriev I.V."/>
            <person name="O'Malley M.A."/>
        </authorList>
    </citation>
    <scope>NUCLEOTIDE SEQUENCE [LARGE SCALE GENOMIC DNA]</scope>
    <source>
        <strain evidence="3">finn</strain>
    </source>
</reference>
<proteinExistence type="predicted"/>
<keyword evidence="1" id="KW-0472">Membrane</keyword>
<protein>
    <submittedName>
        <fullName evidence="2">Uncharacterized protein</fullName>
    </submittedName>
</protein>
<dbReference type="AlphaFoldDB" id="A0A1Y1VFR5"/>
<gene>
    <name evidence="2" type="ORF">BCR36DRAFT_322836</name>
</gene>
<organism evidence="2 3">
    <name type="scientific">Piromyces finnis</name>
    <dbReference type="NCBI Taxonomy" id="1754191"/>
    <lineage>
        <taxon>Eukaryota</taxon>
        <taxon>Fungi</taxon>
        <taxon>Fungi incertae sedis</taxon>
        <taxon>Chytridiomycota</taxon>
        <taxon>Chytridiomycota incertae sedis</taxon>
        <taxon>Neocallimastigomycetes</taxon>
        <taxon>Neocallimastigales</taxon>
        <taxon>Neocallimastigaceae</taxon>
        <taxon>Piromyces</taxon>
    </lineage>
</organism>
<accession>A0A1Y1VFR5</accession>
<reference evidence="2 3" key="2">
    <citation type="submission" date="2016-08" db="EMBL/GenBank/DDBJ databases">
        <title>Pervasive Adenine N6-methylation of Active Genes in Fungi.</title>
        <authorList>
            <consortium name="DOE Joint Genome Institute"/>
            <person name="Mondo S.J."/>
            <person name="Dannebaum R.O."/>
            <person name="Kuo R.C."/>
            <person name="Labutti K."/>
            <person name="Haridas S."/>
            <person name="Kuo A."/>
            <person name="Salamov A."/>
            <person name="Ahrendt S.R."/>
            <person name="Lipzen A."/>
            <person name="Sullivan W."/>
            <person name="Andreopoulos W.B."/>
            <person name="Clum A."/>
            <person name="Lindquist E."/>
            <person name="Daum C."/>
            <person name="Ramamoorthy G.K."/>
            <person name="Gryganskyi A."/>
            <person name="Culley D."/>
            <person name="Magnuson J.K."/>
            <person name="James T.Y."/>
            <person name="O'Malley M.A."/>
            <person name="Stajich J.E."/>
            <person name="Spatafora J.W."/>
            <person name="Visel A."/>
            <person name="Grigoriev I.V."/>
        </authorList>
    </citation>
    <scope>NUCLEOTIDE SEQUENCE [LARGE SCALE GENOMIC DNA]</scope>
    <source>
        <strain evidence="3">finn</strain>
    </source>
</reference>
<evidence type="ECO:0000313" key="2">
    <source>
        <dbReference type="EMBL" id="ORX54333.1"/>
    </source>
</evidence>
<feature type="transmembrane region" description="Helical" evidence="1">
    <location>
        <begin position="190"/>
        <end position="210"/>
    </location>
</feature>
<evidence type="ECO:0000313" key="3">
    <source>
        <dbReference type="Proteomes" id="UP000193719"/>
    </source>
</evidence>
<name>A0A1Y1VFR5_9FUNG</name>
<dbReference type="OrthoDB" id="2131523at2759"/>
<evidence type="ECO:0000256" key="1">
    <source>
        <dbReference type="SAM" id="Phobius"/>
    </source>
</evidence>
<dbReference type="EMBL" id="MCFH01000011">
    <property type="protein sequence ID" value="ORX54333.1"/>
    <property type="molecule type" value="Genomic_DNA"/>
</dbReference>
<sequence>MSSLSATLPPYSVKAMHYSKSKNEEEDRKMERKHSLSFTNIDDVLKNKLKVDTELRSSMTFKTEEEKNNTDNKRSGKNLYITPFHLNTDPQFRSTLPYLMIESFFLVIVMNINEVAKSKKHYQFAVLGSVILLAHHIIMDTAVTYLTRWGKLTTTKLTLLMIYSFMSIISTLTVWIVGDYKTDWVVPKTVIFIWCLFTYYTWQCMFIRMYEYRLTVISRQINNENTIWRSKNDKQKYYQKSL</sequence>
<feature type="transmembrane region" description="Helical" evidence="1">
    <location>
        <begin position="158"/>
        <end position="178"/>
    </location>
</feature>
<keyword evidence="1" id="KW-0812">Transmembrane</keyword>
<keyword evidence="3" id="KW-1185">Reference proteome</keyword>
<keyword evidence="1" id="KW-1133">Transmembrane helix</keyword>
<feature type="transmembrane region" description="Helical" evidence="1">
    <location>
        <begin position="124"/>
        <end position="146"/>
    </location>
</feature>
<comment type="caution">
    <text evidence="2">The sequence shown here is derived from an EMBL/GenBank/DDBJ whole genome shotgun (WGS) entry which is preliminary data.</text>
</comment>
<dbReference type="Proteomes" id="UP000193719">
    <property type="component" value="Unassembled WGS sequence"/>
</dbReference>